<dbReference type="InterPro" id="IPR036291">
    <property type="entry name" value="NAD(P)-bd_dom_sf"/>
</dbReference>
<dbReference type="Proteomes" id="UP000528457">
    <property type="component" value="Unassembled WGS sequence"/>
</dbReference>
<comment type="caution">
    <text evidence="3">The sequence shown here is derived from an EMBL/GenBank/DDBJ whole genome shotgun (WGS) entry which is preliminary data.</text>
</comment>
<keyword evidence="4" id="KW-1185">Reference proteome</keyword>
<name>A0A7X0JQ99_9GAMM</name>
<dbReference type="RefSeq" id="WP_166851616.1">
    <property type="nucleotide sequence ID" value="NZ_JAAONY010000001.1"/>
</dbReference>
<protein>
    <submittedName>
        <fullName evidence="3">Nucleoside-diphosphate-sugar epimerase</fullName>
    </submittedName>
</protein>
<keyword evidence="1" id="KW-0520">NAD</keyword>
<feature type="domain" description="RmlD-like substrate binding" evidence="2">
    <location>
        <begin position="106"/>
        <end position="219"/>
    </location>
</feature>
<sequence length="289" mass="32720">MEHLNQSLRLGVLGYGDIGQRLLSRLQGKATGYAFSRSEKVLPKGFQWRQADARDIGSYSSYLMELDALLITLTPFDRGDEAYRLSYVEPIRQLLEFGKTLERCPLLIFVSSTAVYGQNDGSRLSDESPTEPQQYNGIRMLEAEQLLAESGLRHCRVRFSGIYGPERKRLFRKLVDEVREGCEFSDADAHWGNRIHVDDCAGVLEHILSLPEAQREEVYLATDTEPSLRGQIKAYLAGQLGVESTMEFKCDSATGKQLIPERLLRSSYSYLYPTYREGYQVQLAALGQN</sequence>
<dbReference type="PANTHER" id="PTHR43574">
    <property type="entry name" value="EPIMERASE-RELATED"/>
    <property type="match status" value="1"/>
</dbReference>
<dbReference type="InterPro" id="IPR029903">
    <property type="entry name" value="RmlD-like-bd"/>
</dbReference>
<dbReference type="InParanoid" id="A0A7X0JQ99"/>
<dbReference type="EMBL" id="JACHHT010000001">
    <property type="protein sequence ID" value="MBB6520318.1"/>
    <property type="molecule type" value="Genomic_DNA"/>
</dbReference>
<dbReference type="Gene3D" id="3.40.50.720">
    <property type="entry name" value="NAD(P)-binding Rossmann-like Domain"/>
    <property type="match status" value="1"/>
</dbReference>
<organism evidence="3 4">
    <name type="scientific">Pseudoteredinibacter isoporae</name>
    <dbReference type="NCBI Taxonomy" id="570281"/>
    <lineage>
        <taxon>Bacteria</taxon>
        <taxon>Pseudomonadati</taxon>
        <taxon>Pseudomonadota</taxon>
        <taxon>Gammaproteobacteria</taxon>
        <taxon>Cellvibrionales</taxon>
        <taxon>Cellvibrionaceae</taxon>
        <taxon>Pseudoteredinibacter</taxon>
    </lineage>
</organism>
<dbReference type="Pfam" id="PF04321">
    <property type="entry name" value="RmlD_sub_bind"/>
    <property type="match status" value="1"/>
</dbReference>
<proteinExistence type="predicted"/>
<dbReference type="SUPFAM" id="SSF51735">
    <property type="entry name" value="NAD(P)-binding Rossmann-fold domains"/>
    <property type="match status" value="1"/>
</dbReference>
<dbReference type="AlphaFoldDB" id="A0A7X0JQ99"/>
<accession>A0A7X0JQ99</accession>
<evidence type="ECO:0000259" key="2">
    <source>
        <dbReference type="Pfam" id="PF04321"/>
    </source>
</evidence>
<evidence type="ECO:0000313" key="3">
    <source>
        <dbReference type="EMBL" id="MBB6520318.1"/>
    </source>
</evidence>
<dbReference type="FunCoup" id="A0A7X0JQ99">
    <property type="interactions" value="259"/>
</dbReference>
<evidence type="ECO:0000256" key="1">
    <source>
        <dbReference type="ARBA" id="ARBA00023027"/>
    </source>
</evidence>
<reference evidence="3 4" key="1">
    <citation type="submission" date="2020-08" db="EMBL/GenBank/DDBJ databases">
        <title>Genomic Encyclopedia of Type Strains, Phase IV (KMG-IV): sequencing the most valuable type-strain genomes for metagenomic binning, comparative biology and taxonomic classification.</title>
        <authorList>
            <person name="Goeker M."/>
        </authorList>
    </citation>
    <scope>NUCLEOTIDE SEQUENCE [LARGE SCALE GENOMIC DNA]</scope>
    <source>
        <strain evidence="3 4">DSM 22368</strain>
    </source>
</reference>
<evidence type="ECO:0000313" key="4">
    <source>
        <dbReference type="Proteomes" id="UP000528457"/>
    </source>
</evidence>
<gene>
    <name evidence="3" type="ORF">HNR48_000596</name>
</gene>